<dbReference type="InterPro" id="IPR032465">
    <property type="entry name" value="ACMSD"/>
</dbReference>
<keyword evidence="1" id="KW-0456">Lyase</keyword>
<dbReference type="GO" id="GO:0016831">
    <property type="term" value="F:carboxy-lyase activity"/>
    <property type="evidence" value="ECO:0007669"/>
    <property type="project" value="InterPro"/>
</dbReference>
<dbReference type="PANTHER" id="PTHR21240:SF28">
    <property type="entry name" value="ISO-OROTATE DECARBOXYLASE (EUROFUNG)"/>
    <property type="match status" value="1"/>
</dbReference>
<name>A0A7T4DJE5_9MICO</name>
<feature type="domain" description="Amidohydrolase-related" evidence="2">
    <location>
        <begin position="25"/>
        <end position="294"/>
    </location>
</feature>
<evidence type="ECO:0000259" key="2">
    <source>
        <dbReference type="Pfam" id="PF04909"/>
    </source>
</evidence>
<dbReference type="CDD" id="cd01292">
    <property type="entry name" value="metallo-dependent_hydrolases"/>
    <property type="match status" value="1"/>
</dbReference>
<evidence type="ECO:0000313" key="3">
    <source>
        <dbReference type="EMBL" id="QQB14753.1"/>
    </source>
</evidence>
<dbReference type="InterPro" id="IPR006680">
    <property type="entry name" value="Amidohydro-rel"/>
</dbReference>
<dbReference type="AlphaFoldDB" id="A0A7T4DJE5"/>
<dbReference type="GO" id="GO:0005737">
    <property type="term" value="C:cytoplasm"/>
    <property type="evidence" value="ECO:0007669"/>
    <property type="project" value="TreeGrafter"/>
</dbReference>
<proteinExistence type="predicted"/>
<dbReference type="Gene3D" id="3.20.20.140">
    <property type="entry name" value="Metal-dependent hydrolases"/>
    <property type="match status" value="1"/>
</dbReference>
<dbReference type="GO" id="GO:0019748">
    <property type="term" value="P:secondary metabolic process"/>
    <property type="evidence" value="ECO:0007669"/>
    <property type="project" value="TreeGrafter"/>
</dbReference>
<reference evidence="3 4" key="1">
    <citation type="submission" date="2020-12" db="EMBL/GenBank/DDBJ databases">
        <title>FDA dAtabase for Regulatory Grade micrObial Sequences (FDA-ARGOS): Supporting development and validation of Infectious Disease Dx tests.</title>
        <authorList>
            <person name="Sproer C."/>
            <person name="Gronow S."/>
            <person name="Severitt S."/>
            <person name="Schroder I."/>
            <person name="Tallon L."/>
            <person name="Sadzewicz L."/>
            <person name="Zhao X."/>
            <person name="Boylan J."/>
            <person name="Ott S."/>
            <person name="Bowen H."/>
            <person name="Vavikolanu K."/>
            <person name="Mehta A."/>
            <person name="Aluvathingal J."/>
            <person name="Nadendla S."/>
            <person name="Lowell S."/>
            <person name="Myers T."/>
            <person name="Yan Y."/>
            <person name="Sichtig H."/>
        </authorList>
    </citation>
    <scope>NUCLEOTIDE SEQUENCE [LARGE SCALE GENOMIC DNA]</scope>
    <source>
        <strain evidence="3 4">FDAARGOS_990</strain>
    </source>
</reference>
<evidence type="ECO:0000313" key="4">
    <source>
        <dbReference type="Proteomes" id="UP000595374"/>
    </source>
</evidence>
<dbReference type="InterPro" id="IPR032466">
    <property type="entry name" value="Metal_Hydrolase"/>
</dbReference>
<gene>
    <name evidence="3" type="ORF">I6H47_01860</name>
</gene>
<dbReference type="Pfam" id="PF04909">
    <property type="entry name" value="Amidohydro_2"/>
    <property type="match status" value="1"/>
</dbReference>
<keyword evidence="3" id="KW-0378">Hydrolase</keyword>
<dbReference type="RefSeq" id="WP_198499806.1">
    <property type="nucleotide sequence ID" value="NZ_CP065989.1"/>
</dbReference>
<dbReference type="EMBL" id="CP065989">
    <property type="protein sequence ID" value="QQB14753.1"/>
    <property type="molecule type" value="Genomic_DNA"/>
</dbReference>
<dbReference type="PANTHER" id="PTHR21240">
    <property type="entry name" value="2-AMINO-3-CARBOXYLMUCONATE-6-SEMIALDEHYDE DECARBOXYLASE"/>
    <property type="match status" value="1"/>
</dbReference>
<accession>A0A7T4DJE5</accession>
<organism evidence="3 4">
    <name type="scientific">Brevibacterium casei</name>
    <dbReference type="NCBI Taxonomy" id="33889"/>
    <lineage>
        <taxon>Bacteria</taxon>
        <taxon>Bacillati</taxon>
        <taxon>Actinomycetota</taxon>
        <taxon>Actinomycetes</taxon>
        <taxon>Micrococcales</taxon>
        <taxon>Brevibacteriaceae</taxon>
        <taxon>Brevibacterium</taxon>
    </lineage>
</organism>
<sequence length="302" mass="33279">MIAPPRSDAEIPTYVEALGLPGLADIHVHFLPQNVLDKVWSYFDDAEANYGRPWPIHYRFDSDTRLRILRDLGLHAIPALTYPHRPGMAAWLNDWNRDFAAAHHDVIHCATLFAEPESADYVPAALASGARLFKVHVQVGGFAPDDRVLDPAWAALSEAQVPIVIHAGSEPLPGAFTGPEAIARVLERFPALNFVIAHMGMPEYEAFADLAEAYSGVHLDTTMYVSGFFSSPAEVTPSFRERLISLQDKVVLGSDFPNIPYPYADQVSGLAGLDLGDEWMRAVLWDNGARLLGLTQRVPGER</sequence>
<dbReference type="GO" id="GO:0016787">
    <property type="term" value="F:hydrolase activity"/>
    <property type="evidence" value="ECO:0007669"/>
    <property type="project" value="UniProtKB-KW"/>
</dbReference>
<dbReference type="Proteomes" id="UP000595374">
    <property type="component" value="Chromosome"/>
</dbReference>
<evidence type="ECO:0000256" key="1">
    <source>
        <dbReference type="ARBA" id="ARBA00023239"/>
    </source>
</evidence>
<dbReference type="SUPFAM" id="SSF51556">
    <property type="entry name" value="Metallo-dependent hydrolases"/>
    <property type="match status" value="1"/>
</dbReference>
<protein>
    <submittedName>
        <fullName evidence="3">Amidohydrolase</fullName>
    </submittedName>
</protein>